<comment type="caution">
    <text evidence="2">The sequence shown here is derived from an EMBL/GenBank/DDBJ whole genome shotgun (WGS) entry which is preliminary data.</text>
</comment>
<protein>
    <submittedName>
        <fullName evidence="2">Uncharacterized protein</fullName>
    </submittedName>
</protein>
<organism evidence="2 3">
    <name type="scientific">Hermanssonia centrifuga</name>
    <dbReference type="NCBI Taxonomy" id="98765"/>
    <lineage>
        <taxon>Eukaryota</taxon>
        <taxon>Fungi</taxon>
        <taxon>Dikarya</taxon>
        <taxon>Basidiomycota</taxon>
        <taxon>Agaricomycotina</taxon>
        <taxon>Agaricomycetes</taxon>
        <taxon>Polyporales</taxon>
        <taxon>Meruliaceae</taxon>
        <taxon>Hermanssonia</taxon>
    </lineage>
</organism>
<name>A0A2R6NNX1_9APHY</name>
<keyword evidence="3" id="KW-1185">Reference proteome</keyword>
<sequence>MPGITTSPGRLPKLRFVLPSLSSKTKQLWVNGNMAPEGKSSLKDALKWARIEDSESLCEQEATPMTPNGKSDGRNRDNGIWEEGRGCNE</sequence>
<evidence type="ECO:0000256" key="1">
    <source>
        <dbReference type="SAM" id="MobiDB-lite"/>
    </source>
</evidence>
<reference evidence="2 3" key="1">
    <citation type="submission" date="2018-02" db="EMBL/GenBank/DDBJ databases">
        <title>Genome sequence of the basidiomycete white-rot fungus Phlebia centrifuga.</title>
        <authorList>
            <person name="Granchi Z."/>
            <person name="Peng M."/>
            <person name="de Vries R.P."/>
            <person name="Hilden K."/>
            <person name="Makela M.R."/>
            <person name="Grigoriev I."/>
            <person name="Riley R."/>
        </authorList>
    </citation>
    <scope>NUCLEOTIDE SEQUENCE [LARGE SCALE GENOMIC DNA]</scope>
    <source>
        <strain evidence="2 3">FBCC195</strain>
    </source>
</reference>
<dbReference type="AlphaFoldDB" id="A0A2R6NNX1"/>
<evidence type="ECO:0000313" key="3">
    <source>
        <dbReference type="Proteomes" id="UP000186601"/>
    </source>
</evidence>
<dbReference type="EMBL" id="MLYV02001019">
    <property type="protein sequence ID" value="PSR74151.1"/>
    <property type="molecule type" value="Genomic_DNA"/>
</dbReference>
<proteinExistence type="predicted"/>
<feature type="region of interest" description="Disordered" evidence="1">
    <location>
        <begin position="55"/>
        <end position="89"/>
    </location>
</feature>
<gene>
    <name evidence="2" type="ORF">PHLCEN_2v10107</name>
</gene>
<accession>A0A2R6NNX1</accession>
<feature type="compositionally biased region" description="Basic and acidic residues" evidence="1">
    <location>
        <begin position="71"/>
        <end position="89"/>
    </location>
</feature>
<dbReference type="Proteomes" id="UP000186601">
    <property type="component" value="Unassembled WGS sequence"/>
</dbReference>
<evidence type="ECO:0000313" key="2">
    <source>
        <dbReference type="EMBL" id="PSR74151.1"/>
    </source>
</evidence>